<feature type="signal peptide" evidence="2">
    <location>
        <begin position="1"/>
        <end position="15"/>
    </location>
</feature>
<keyword evidence="1" id="KW-0812">Transmembrane</keyword>
<dbReference type="AlphaFoldDB" id="A0A224Y0T0"/>
<reference evidence="3" key="1">
    <citation type="journal article" date="2018" name="PLoS Negl. Trop. Dis.">
        <title>An insight into the salivary gland and fat body transcriptome of Panstrongylus lignarius (Hemiptera: Heteroptera), the main vector of Chagas disease in Peru.</title>
        <authorList>
            <person name="Nevoa J.C."/>
            <person name="Mendes M.T."/>
            <person name="da Silva M.V."/>
            <person name="Soares S.C."/>
            <person name="Oliveira C.J.F."/>
            <person name="Ribeiro J.M.C."/>
        </authorList>
    </citation>
    <scope>NUCLEOTIDE SEQUENCE</scope>
</reference>
<keyword evidence="2" id="KW-0732">Signal</keyword>
<feature type="transmembrane region" description="Helical" evidence="1">
    <location>
        <begin position="83"/>
        <end position="105"/>
    </location>
</feature>
<dbReference type="EMBL" id="GFTR01002203">
    <property type="protein sequence ID" value="JAW14223.1"/>
    <property type="molecule type" value="Transcribed_RNA"/>
</dbReference>
<protein>
    <recommendedName>
        <fullName evidence="4">Secreted protein</fullName>
    </recommendedName>
</protein>
<evidence type="ECO:0000256" key="1">
    <source>
        <dbReference type="SAM" id="Phobius"/>
    </source>
</evidence>
<keyword evidence="1" id="KW-1133">Transmembrane helix</keyword>
<evidence type="ECO:0000256" key="2">
    <source>
        <dbReference type="SAM" id="SignalP"/>
    </source>
</evidence>
<evidence type="ECO:0008006" key="4">
    <source>
        <dbReference type="Google" id="ProtNLM"/>
    </source>
</evidence>
<sequence length="130" mass="14361">MLLGVVMLLLGGVMCFDVIVLPSRAKILPSGHKFVTRLKLCKSPVVIVVDWRQFVFVTAVTLPVHSTAIFTGCVWLGGACVNVFYISIFILAIALPVVAIAEFAWRWWSGFGAGWCGLLNCENGHFRHLR</sequence>
<name>A0A224Y0T0_9HEMI</name>
<organism evidence="3">
    <name type="scientific">Panstrongylus lignarius</name>
    <dbReference type="NCBI Taxonomy" id="156445"/>
    <lineage>
        <taxon>Eukaryota</taxon>
        <taxon>Metazoa</taxon>
        <taxon>Ecdysozoa</taxon>
        <taxon>Arthropoda</taxon>
        <taxon>Hexapoda</taxon>
        <taxon>Insecta</taxon>
        <taxon>Pterygota</taxon>
        <taxon>Neoptera</taxon>
        <taxon>Paraneoptera</taxon>
        <taxon>Hemiptera</taxon>
        <taxon>Heteroptera</taxon>
        <taxon>Panheteroptera</taxon>
        <taxon>Cimicomorpha</taxon>
        <taxon>Reduviidae</taxon>
        <taxon>Triatominae</taxon>
        <taxon>Panstrongylus</taxon>
    </lineage>
</organism>
<feature type="transmembrane region" description="Helical" evidence="1">
    <location>
        <begin position="54"/>
        <end position="76"/>
    </location>
</feature>
<accession>A0A224Y0T0</accession>
<evidence type="ECO:0000313" key="3">
    <source>
        <dbReference type="EMBL" id="JAW14223.1"/>
    </source>
</evidence>
<keyword evidence="1" id="KW-0472">Membrane</keyword>
<proteinExistence type="predicted"/>
<feature type="chain" id="PRO_5012240056" description="Secreted protein" evidence="2">
    <location>
        <begin position="16"/>
        <end position="130"/>
    </location>
</feature>